<proteinExistence type="predicted"/>
<comment type="caution">
    <text evidence="1">The sequence shown here is derived from an EMBL/GenBank/DDBJ whole genome shotgun (WGS) entry which is preliminary data.</text>
</comment>
<dbReference type="Proteomes" id="UP000614272">
    <property type="component" value="Unassembled WGS sequence"/>
</dbReference>
<protein>
    <submittedName>
        <fullName evidence="1">Uncharacterized protein</fullName>
    </submittedName>
</protein>
<reference evidence="2" key="1">
    <citation type="journal article" date="2019" name="Int. J. Syst. Evol. Microbiol.">
        <title>The Global Catalogue of Microorganisms (GCM) 10K type strain sequencing project: providing services to taxonomists for standard genome sequencing and annotation.</title>
        <authorList>
            <consortium name="The Broad Institute Genomics Platform"/>
            <consortium name="The Broad Institute Genome Sequencing Center for Infectious Disease"/>
            <person name="Wu L."/>
            <person name="Ma J."/>
        </authorList>
    </citation>
    <scope>NUCLEOTIDE SEQUENCE [LARGE SCALE GENOMIC DNA]</scope>
    <source>
        <strain evidence="2">CGMCC 1.12923</strain>
    </source>
</reference>
<sequence>MCAFVIAILALIVVFRPRLNAIWVGDKKRSYMDVGCYVVLNETGNVLIKTSQDPSRHLPDHLSKFFSEAVASLCMITRAISTATNPDTGRSFSIYDHSALEQMLTKHPQFLWLTQEVTEFEVKHDEDFIRKSGSVLLGGEHNAGIHHKMNAIYASMHATACLARKRGSVNAECERLGHLTLCCENLVGVPFITMILTHISHEHCISIPQKRQKKWWDLTRKTIEYKKDTYLFNSEYRGAE</sequence>
<keyword evidence="2" id="KW-1185">Reference proteome</keyword>
<name>A0ABQ1RKG4_9ALTE</name>
<dbReference type="EMBL" id="BMGJ01000014">
    <property type="protein sequence ID" value="GGD73479.1"/>
    <property type="molecule type" value="Genomic_DNA"/>
</dbReference>
<organism evidence="1 2">
    <name type="scientific">Lacimicrobium alkaliphilum</name>
    <dbReference type="NCBI Taxonomy" id="1526571"/>
    <lineage>
        <taxon>Bacteria</taxon>
        <taxon>Pseudomonadati</taxon>
        <taxon>Pseudomonadota</taxon>
        <taxon>Gammaproteobacteria</taxon>
        <taxon>Alteromonadales</taxon>
        <taxon>Alteromonadaceae</taxon>
        <taxon>Lacimicrobium</taxon>
    </lineage>
</organism>
<evidence type="ECO:0000313" key="2">
    <source>
        <dbReference type="Proteomes" id="UP000614272"/>
    </source>
</evidence>
<accession>A0ABQ1RKG4</accession>
<gene>
    <name evidence="1" type="ORF">GCM10011357_30720</name>
</gene>
<evidence type="ECO:0000313" key="1">
    <source>
        <dbReference type="EMBL" id="GGD73479.1"/>
    </source>
</evidence>